<dbReference type="SUPFAM" id="SSF48264">
    <property type="entry name" value="Cytochrome P450"/>
    <property type="match status" value="1"/>
</dbReference>
<keyword evidence="3 8" id="KW-0349">Heme</keyword>
<keyword evidence="5 9" id="KW-0560">Oxidoreductase</keyword>
<dbReference type="InterPro" id="IPR017972">
    <property type="entry name" value="Cyt_P450_CS"/>
</dbReference>
<feature type="binding site" description="axial binding residue" evidence="8">
    <location>
        <position position="420"/>
    </location>
    <ligand>
        <name>heme</name>
        <dbReference type="ChEBI" id="CHEBI:30413"/>
    </ligand>
    <ligandPart>
        <name>Fe</name>
        <dbReference type="ChEBI" id="CHEBI:18248"/>
    </ligandPart>
</feature>
<dbReference type="InterPro" id="IPR050364">
    <property type="entry name" value="Cytochrome_P450_fung"/>
</dbReference>
<evidence type="ECO:0000256" key="9">
    <source>
        <dbReference type="RuleBase" id="RU000461"/>
    </source>
</evidence>
<accession>A0A6A5UAV0</accession>
<dbReference type="InterPro" id="IPR036396">
    <property type="entry name" value="Cyt_P450_sf"/>
</dbReference>
<dbReference type="GO" id="GO:0020037">
    <property type="term" value="F:heme binding"/>
    <property type="evidence" value="ECO:0007669"/>
    <property type="project" value="InterPro"/>
</dbReference>
<protein>
    <submittedName>
        <fullName evidence="10">Cytochrome protein</fullName>
    </submittedName>
</protein>
<evidence type="ECO:0000256" key="5">
    <source>
        <dbReference type="ARBA" id="ARBA00023002"/>
    </source>
</evidence>
<keyword evidence="7 9" id="KW-0503">Monooxygenase</keyword>
<reference evidence="10" key="1">
    <citation type="journal article" date="2020" name="Stud. Mycol.">
        <title>101 Dothideomycetes genomes: a test case for predicting lifestyles and emergence of pathogens.</title>
        <authorList>
            <person name="Haridas S."/>
            <person name="Albert R."/>
            <person name="Binder M."/>
            <person name="Bloem J."/>
            <person name="Labutti K."/>
            <person name="Salamov A."/>
            <person name="Andreopoulos B."/>
            <person name="Baker S."/>
            <person name="Barry K."/>
            <person name="Bills G."/>
            <person name="Bluhm B."/>
            <person name="Cannon C."/>
            <person name="Castanera R."/>
            <person name="Culley D."/>
            <person name="Daum C."/>
            <person name="Ezra D."/>
            <person name="Gonzalez J."/>
            <person name="Henrissat B."/>
            <person name="Kuo A."/>
            <person name="Liang C."/>
            <person name="Lipzen A."/>
            <person name="Lutzoni F."/>
            <person name="Magnuson J."/>
            <person name="Mondo S."/>
            <person name="Nolan M."/>
            <person name="Ohm R."/>
            <person name="Pangilinan J."/>
            <person name="Park H.-J."/>
            <person name="Ramirez L."/>
            <person name="Alfaro M."/>
            <person name="Sun H."/>
            <person name="Tritt A."/>
            <person name="Yoshinaga Y."/>
            <person name="Zwiers L.-H."/>
            <person name="Turgeon B."/>
            <person name="Goodwin S."/>
            <person name="Spatafora J."/>
            <person name="Crous P."/>
            <person name="Grigoriev I."/>
        </authorList>
    </citation>
    <scope>NUCLEOTIDE SEQUENCE</scope>
    <source>
        <strain evidence="10">CBS 675.92</strain>
    </source>
</reference>
<dbReference type="CDD" id="cd11065">
    <property type="entry name" value="CYP64-like"/>
    <property type="match status" value="1"/>
</dbReference>
<dbReference type="Gene3D" id="1.10.630.10">
    <property type="entry name" value="Cytochrome P450"/>
    <property type="match status" value="1"/>
</dbReference>
<dbReference type="PANTHER" id="PTHR46300">
    <property type="entry name" value="P450, PUTATIVE (EUROFUNG)-RELATED-RELATED"/>
    <property type="match status" value="1"/>
</dbReference>
<keyword evidence="11" id="KW-1185">Reference proteome</keyword>
<evidence type="ECO:0000256" key="2">
    <source>
        <dbReference type="ARBA" id="ARBA00010617"/>
    </source>
</evidence>
<evidence type="ECO:0000256" key="1">
    <source>
        <dbReference type="ARBA" id="ARBA00001971"/>
    </source>
</evidence>
<evidence type="ECO:0000256" key="8">
    <source>
        <dbReference type="PIRSR" id="PIRSR602401-1"/>
    </source>
</evidence>
<gene>
    <name evidence="10" type="ORF">CC80DRAFT_513292</name>
</gene>
<dbReference type="PROSITE" id="PS00086">
    <property type="entry name" value="CYTOCHROME_P450"/>
    <property type="match status" value="1"/>
</dbReference>
<dbReference type="PANTHER" id="PTHR46300:SF1">
    <property type="entry name" value="P450, PUTATIVE (EUROFUNG)-RELATED"/>
    <property type="match status" value="1"/>
</dbReference>
<dbReference type="OrthoDB" id="1470350at2759"/>
<dbReference type="GO" id="GO:0004497">
    <property type="term" value="F:monooxygenase activity"/>
    <property type="evidence" value="ECO:0007669"/>
    <property type="project" value="UniProtKB-KW"/>
</dbReference>
<proteinExistence type="inferred from homology"/>
<dbReference type="Pfam" id="PF00067">
    <property type="entry name" value="p450"/>
    <property type="match status" value="1"/>
</dbReference>
<dbReference type="AlphaFoldDB" id="A0A6A5UAV0"/>
<comment type="similarity">
    <text evidence="2 9">Belongs to the cytochrome P450 family.</text>
</comment>
<dbReference type="EMBL" id="ML976981">
    <property type="protein sequence ID" value="KAF1961450.1"/>
    <property type="molecule type" value="Genomic_DNA"/>
</dbReference>
<dbReference type="InterPro" id="IPR001128">
    <property type="entry name" value="Cyt_P450"/>
</dbReference>
<keyword evidence="6 8" id="KW-0408">Iron</keyword>
<evidence type="ECO:0000256" key="6">
    <source>
        <dbReference type="ARBA" id="ARBA00023004"/>
    </source>
</evidence>
<comment type="cofactor">
    <cofactor evidence="1 8">
        <name>heme</name>
        <dbReference type="ChEBI" id="CHEBI:30413"/>
    </cofactor>
</comment>
<dbReference type="GO" id="GO:0005506">
    <property type="term" value="F:iron ion binding"/>
    <property type="evidence" value="ECO:0007669"/>
    <property type="project" value="InterPro"/>
</dbReference>
<evidence type="ECO:0000256" key="3">
    <source>
        <dbReference type="ARBA" id="ARBA00022617"/>
    </source>
</evidence>
<evidence type="ECO:0000256" key="4">
    <source>
        <dbReference type="ARBA" id="ARBA00022723"/>
    </source>
</evidence>
<name>A0A6A5UAV0_9PLEO</name>
<evidence type="ECO:0000313" key="11">
    <source>
        <dbReference type="Proteomes" id="UP000800035"/>
    </source>
</evidence>
<evidence type="ECO:0000256" key="7">
    <source>
        <dbReference type="ARBA" id="ARBA00023033"/>
    </source>
</evidence>
<sequence length="508" mass="57675">MCTTQLDAGNVLSRLFRTLFVTRHRKLPLPPGPRKLPVVGNLHQIPSSNPWRTYQQWHKQYGPIITIKKGPGTTIILGSAKVAKDLLHDRGSIYSSRPHMYFIGECVFGGIQPSIMPYGPKWRLFHKVQMAFVNVNTAHAYRSLQALESQQLLRDLTESDDFTKAFERHSTSLLYTLAYGKRIMTGKEEEIRDLEELGGILEKVLLEAARYQLSDMFPILNSLPPFLAPWKRSGQALFAQHKQLLEKHMKLALEAPNWNWCKQAQRLGATTSISATELAFVLGGLFEASMTTPMVLDVFVMASVLNPQAVLRAQAELDVVVGPDRLPSFEDKAHLPFMDAFIREVMRWRPITPGGFEHAVTQDDEYMGYHIPKGATVVANHWSIDLDDTIFNEPHEFKPERWIEQPNLPLATFGYGRRACPGRHIGLNSLYSVISCVLWAYDIEHAFDSGVRLEIDEWDMTQGADSKPSPFKASFRVRSQKHRDVIERESLVSDKMFELILNSISASF</sequence>
<keyword evidence="4 8" id="KW-0479">Metal-binding</keyword>
<dbReference type="PRINTS" id="PR00463">
    <property type="entry name" value="EP450I"/>
</dbReference>
<dbReference type="Proteomes" id="UP000800035">
    <property type="component" value="Unassembled WGS sequence"/>
</dbReference>
<organism evidence="10 11">
    <name type="scientific">Byssothecium circinans</name>
    <dbReference type="NCBI Taxonomy" id="147558"/>
    <lineage>
        <taxon>Eukaryota</taxon>
        <taxon>Fungi</taxon>
        <taxon>Dikarya</taxon>
        <taxon>Ascomycota</taxon>
        <taxon>Pezizomycotina</taxon>
        <taxon>Dothideomycetes</taxon>
        <taxon>Pleosporomycetidae</taxon>
        <taxon>Pleosporales</taxon>
        <taxon>Massarineae</taxon>
        <taxon>Massarinaceae</taxon>
        <taxon>Byssothecium</taxon>
    </lineage>
</organism>
<dbReference type="InterPro" id="IPR002401">
    <property type="entry name" value="Cyt_P450_E_grp-I"/>
</dbReference>
<evidence type="ECO:0000313" key="10">
    <source>
        <dbReference type="EMBL" id="KAF1961450.1"/>
    </source>
</evidence>
<dbReference type="GO" id="GO:0016705">
    <property type="term" value="F:oxidoreductase activity, acting on paired donors, with incorporation or reduction of molecular oxygen"/>
    <property type="evidence" value="ECO:0007669"/>
    <property type="project" value="InterPro"/>
</dbReference>